<dbReference type="Proteomes" id="UP000537862">
    <property type="component" value="Unassembled WGS sequence"/>
</dbReference>
<dbReference type="AlphaFoldDB" id="A0A849P758"/>
<evidence type="ECO:0000259" key="1">
    <source>
        <dbReference type="Pfam" id="PF03358"/>
    </source>
</evidence>
<comment type="caution">
    <text evidence="2">The sequence shown here is derived from an EMBL/GenBank/DDBJ whole genome shotgun (WGS) entry which is preliminary data.</text>
</comment>
<dbReference type="PANTHER" id="PTHR30543">
    <property type="entry name" value="CHROMATE REDUCTASE"/>
    <property type="match status" value="1"/>
</dbReference>
<evidence type="ECO:0000313" key="2">
    <source>
        <dbReference type="EMBL" id="NOL51843.1"/>
    </source>
</evidence>
<dbReference type="Gene3D" id="3.40.50.360">
    <property type="match status" value="1"/>
</dbReference>
<evidence type="ECO:0000313" key="3">
    <source>
        <dbReference type="Proteomes" id="UP000537862"/>
    </source>
</evidence>
<feature type="domain" description="NADPH-dependent FMN reductase-like" evidence="1">
    <location>
        <begin position="1"/>
        <end position="146"/>
    </location>
</feature>
<accession>A0A849P758</accession>
<dbReference type="PANTHER" id="PTHR30543:SF21">
    <property type="entry name" value="NAD(P)H-DEPENDENT FMN REDUCTASE LOT6"/>
    <property type="match status" value="1"/>
</dbReference>
<organism evidence="2 3">
    <name type="scientific">Pelistega suis</name>
    <dbReference type="NCBI Taxonomy" id="1631957"/>
    <lineage>
        <taxon>Bacteria</taxon>
        <taxon>Pseudomonadati</taxon>
        <taxon>Pseudomonadota</taxon>
        <taxon>Betaproteobacteria</taxon>
        <taxon>Burkholderiales</taxon>
        <taxon>Alcaligenaceae</taxon>
        <taxon>Pelistega</taxon>
    </lineage>
</organism>
<reference evidence="2 3" key="1">
    <citation type="submission" date="2020-05" db="EMBL/GenBank/DDBJ databases">
        <authorList>
            <person name="Niu N."/>
        </authorList>
    </citation>
    <scope>NUCLEOTIDE SEQUENCE [LARGE SCALE GENOMIC DNA]</scope>
    <source>
        <strain evidence="2 3">3340-03</strain>
    </source>
</reference>
<dbReference type="InterPro" id="IPR050712">
    <property type="entry name" value="NAD(P)H-dep_reductase"/>
</dbReference>
<dbReference type="GO" id="GO:0010181">
    <property type="term" value="F:FMN binding"/>
    <property type="evidence" value="ECO:0007669"/>
    <property type="project" value="TreeGrafter"/>
</dbReference>
<dbReference type="EMBL" id="JABGBN010000004">
    <property type="protein sequence ID" value="NOL51843.1"/>
    <property type="molecule type" value="Genomic_DNA"/>
</dbReference>
<dbReference type="GO" id="GO:0016491">
    <property type="term" value="F:oxidoreductase activity"/>
    <property type="evidence" value="ECO:0007669"/>
    <property type="project" value="InterPro"/>
</dbReference>
<sequence>MKIAIINGSLSQQSINGHIANFIASQFPADVSSHKVTISDLPLYTQDLDSQSIPSYDRVRTEIKEADAVLIVTPEHNRSMPAALKNVIDIGSRPYGQGAWTNKKVAVVTASPGTFGGLICSLQVRQSLQMLNANILQAPEVCLGRFNAVDEQGNITDERSANFLKQFAHTFIDWVKKA</sequence>
<dbReference type="Pfam" id="PF03358">
    <property type="entry name" value="FMN_red"/>
    <property type="match status" value="1"/>
</dbReference>
<protein>
    <submittedName>
        <fullName evidence="2">NAD(P)H-dependent oxidoreductase</fullName>
    </submittedName>
</protein>
<dbReference type="InterPro" id="IPR005025">
    <property type="entry name" value="FMN_Rdtase-like_dom"/>
</dbReference>
<proteinExistence type="predicted"/>
<gene>
    <name evidence="2" type="ORF">HKX39_06630</name>
</gene>
<dbReference type="RefSeq" id="WP_171680539.1">
    <property type="nucleotide sequence ID" value="NZ_JABGBN010000004.1"/>
</dbReference>
<name>A0A849P758_9BURK</name>
<dbReference type="SUPFAM" id="SSF52218">
    <property type="entry name" value="Flavoproteins"/>
    <property type="match status" value="1"/>
</dbReference>
<keyword evidence="3" id="KW-1185">Reference proteome</keyword>
<dbReference type="GO" id="GO:0005829">
    <property type="term" value="C:cytosol"/>
    <property type="evidence" value="ECO:0007669"/>
    <property type="project" value="TreeGrafter"/>
</dbReference>
<dbReference type="InterPro" id="IPR029039">
    <property type="entry name" value="Flavoprotein-like_sf"/>
</dbReference>